<evidence type="ECO:0000313" key="2">
    <source>
        <dbReference type="EMBL" id="NYT84694.1"/>
    </source>
</evidence>
<dbReference type="PANTHER" id="PTHR41521">
    <property type="match status" value="1"/>
</dbReference>
<evidence type="ECO:0000313" key="3">
    <source>
        <dbReference type="Proteomes" id="UP000554144"/>
    </source>
</evidence>
<dbReference type="Proteomes" id="UP000554144">
    <property type="component" value="Unassembled WGS sequence"/>
</dbReference>
<sequence>MSGQKGYIYAELAVNDSSYFFSEYMPRVKPVLEQYDAKFLVAQDDPEVIEGGRKVKRIVFIEFDSPEKAREFYYSKDYQDIIQYRFDSASAHLYLLDGVAP</sequence>
<proteinExistence type="predicted"/>
<evidence type="ECO:0000259" key="1">
    <source>
        <dbReference type="Pfam" id="PF07045"/>
    </source>
</evidence>
<dbReference type="OrthoDB" id="516779at2"/>
<dbReference type="AlphaFoldDB" id="A0A853H3H9"/>
<protein>
    <submittedName>
        <fullName evidence="2">DUF1330 domain-containing protein</fullName>
    </submittedName>
</protein>
<organism evidence="2 3">
    <name type="scientific">Pollutimonas harenae</name>
    <dbReference type="NCBI Taxonomy" id="657015"/>
    <lineage>
        <taxon>Bacteria</taxon>
        <taxon>Pseudomonadati</taxon>
        <taxon>Pseudomonadota</taxon>
        <taxon>Betaproteobacteria</taxon>
        <taxon>Burkholderiales</taxon>
        <taxon>Alcaligenaceae</taxon>
        <taxon>Pollutimonas</taxon>
    </lineage>
</organism>
<feature type="domain" description="DUF1330" evidence="1">
    <location>
        <begin position="5"/>
        <end position="99"/>
    </location>
</feature>
<dbReference type="EMBL" id="JACCEV010000001">
    <property type="protein sequence ID" value="NYT84694.1"/>
    <property type="molecule type" value="Genomic_DNA"/>
</dbReference>
<comment type="caution">
    <text evidence="2">The sequence shown here is derived from an EMBL/GenBank/DDBJ whole genome shotgun (WGS) entry which is preliminary data.</text>
</comment>
<dbReference type="InterPro" id="IPR011008">
    <property type="entry name" value="Dimeric_a/b-barrel"/>
</dbReference>
<gene>
    <name evidence="2" type="ORF">H0A62_03670</name>
</gene>
<accession>A0A853H3H9</accession>
<dbReference type="InterPro" id="IPR010753">
    <property type="entry name" value="DUF1330"/>
</dbReference>
<dbReference type="RefSeq" id="WP_130038154.1">
    <property type="nucleotide sequence ID" value="NZ_JACCEV010000001.1"/>
</dbReference>
<dbReference type="PANTHER" id="PTHR41521:SF4">
    <property type="entry name" value="BLR0684 PROTEIN"/>
    <property type="match status" value="1"/>
</dbReference>
<dbReference type="Pfam" id="PF07045">
    <property type="entry name" value="DUF1330"/>
    <property type="match status" value="1"/>
</dbReference>
<dbReference type="SUPFAM" id="SSF54909">
    <property type="entry name" value="Dimeric alpha+beta barrel"/>
    <property type="match status" value="1"/>
</dbReference>
<keyword evidence="3" id="KW-1185">Reference proteome</keyword>
<dbReference type="Gene3D" id="3.30.70.100">
    <property type="match status" value="1"/>
</dbReference>
<reference evidence="2 3" key="1">
    <citation type="submission" date="2020-07" db="EMBL/GenBank/DDBJ databases">
        <title>Taxonomic revisions and descriptions of new bacterial species based on genomic comparisons in the high-G+C-content subgroup of the family Alcaligenaceae.</title>
        <authorList>
            <person name="Szabo A."/>
            <person name="Felfoldi T."/>
        </authorList>
    </citation>
    <scope>NUCLEOTIDE SEQUENCE [LARGE SCALE GENOMIC DNA]</scope>
    <source>
        <strain evidence="2 3">DSM 25667</strain>
    </source>
</reference>
<name>A0A853H3H9_9BURK</name>